<sequence length="161" mass="18333">MEKLDIMTLADDLATNQESILNKEKDFDAEAVYQAIDHLHVLQRPIKEYFELTEEQYYETESDHKLPLIDLADKLTDLHERVLTNHADGFVDQHKINLTYNHENPYEDDYYNELIDLHVVTYSLKVIGAVQAVAPKVLQEVLSKDAVLSIGLAAHALASNA</sequence>
<evidence type="ECO:0000313" key="2">
    <source>
        <dbReference type="Proteomes" id="UP001321741"/>
    </source>
</evidence>
<keyword evidence="2" id="KW-1185">Reference proteome</keyword>
<dbReference type="EMBL" id="AP026803">
    <property type="protein sequence ID" value="BDR61115.1"/>
    <property type="molecule type" value="Genomic_DNA"/>
</dbReference>
<organism evidence="1 2">
    <name type="scientific">Lactobacillus xylocopicola</name>
    <dbReference type="NCBI Taxonomy" id="2976676"/>
    <lineage>
        <taxon>Bacteria</taxon>
        <taxon>Bacillati</taxon>
        <taxon>Bacillota</taxon>
        <taxon>Bacilli</taxon>
        <taxon>Lactobacillales</taxon>
        <taxon>Lactobacillaceae</taxon>
        <taxon>Lactobacillus</taxon>
    </lineage>
</organism>
<name>A0ABM8BIJ3_9LACO</name>
<gene>
    <name evidence="1" type="ORF">KIM322_13760</name>
</gene>
<evidence type="ECO:0000313" key="1">
    <source>
        <dbReference type="EMBL" id="BDR61115.1"/>
    </source>
</evidence>
<dbReference type="Proteomes" id="UP001321741">
    <property type="component" value="Chromosome"/>
</dbReference>
<dbReference type="RefSeq" id="WP_317637345.1">
    <property type="nucleotide sequence ID" value="NZ_AP026803.1"/>
</dbReference>
<proteinExistence type="predicted"/>
<protein>
    <submittedName>
        <fullName evidence="1">Uncharacterized protein</fullName>
    </submittedName>
</protein>
<reference evidence="1 2" key="1">
    <citation type="journal article" date="2023" name="Microbiol. Spectr.">
        <title>Symbiosis of Carpenter Bees with Uncharacterized Lactic Acid Bacteria Showing NAD Auxotrophy.</title>
        <authorList>
            <person name="Kawasaki S."/>
            <person name="Ozawa K."/>
            <person name="Mori T."/>
            <person name="Yamamoto A."/>
            <person name="Ito M."/>
            <person name="Ohkuma M."/>
            <person name="Sakamoto M."/>
            <person name="Matsutani M."/>
        </authorList>
    </citation>
    <scope>NUCLEOTIDE SEQUENCE [LARGE SCALE GENOMIC DNA]</scope>
    <source>
        <strain evidence="1 2">Kim32-2</strain>
    </source>
</reference>
<accession>A0ABM8BIJ3</accession>